<evidence type="ECO:0000256" key="1">
    <source>
        <dbReference type="SAM" id="SignalP"/>
    </source>
</evidence>
<organism evidence="2 3">
    <name type="scientific">Leeia speluncae</name>
    <dbReference type="NCBI Taxonomy" id="2884804"/>
    <lineage>
        <taxon>Bacteria</taxon>
        <taxon>Pseudomonadati</taxon>
        <taxon>Pseudomonadota</taxon>
        <taxon>Betaproteobacteria</taxon>
        <taxon>Neisseriales</taxon>
        <taxon>Leeiaceae</taxon>
        <taxon>Leeia</taxon>
    </lineage>
</organism>
<comment type="caution">
    <text evidence="2">The sequence shown here is derived from an EMBL/GenBank/DDBJ whole genome shotgun (WGS) entry which is preliminary data.</text>
</comment>
<protein>
    <submittedName>
        <fullName evidence="2">DUF2282 domain-containing protein</fullName>
    </submittedName>
</protein>
<evidence type="ECO:0000313" key="2">
    <source>
        <dbReference type="EMBL" id="MCB6183310.1"/>
    </source>
</evidence>
<dbReference type="EMBL" id="JAJBZT010000003">
    <property type="protein sequence ID" value="MCB6183310.1"/>
    <property type="molecule type" value="Genomic_DNA"/>
</dbReference>
<gene>
    <name evidence="2" type="ORF">LIN78_07105</name>
</gene>
<proteinExistence type="predicted"/>
<dbReference type="Pfam" id="PF10048">
    <property type="entry name" value="DUF2282"/>
    <property type="match status" value="1"/>
</dbReference>
<evidence type="ECO:0000313" key="3">
    <source>
        <dbReference type="Proteomes" id="UP001165395"/>
    </source>
</evidence>
<sequence length="84" mass="8463">MQSKQKLMLSALTGLMVLGASASVMAEGETEKCLGVAMAGQNDCASINGSHSCAGQATVDHDAADWKNVPVGTCTQMGGEVSSS</sequence>
<keyword evidence="1" id="KW-0732">Signal</keyword>
<dbReference type="InterPro" id="IPR018740">
    <property type="entry name" value="DUF2282_membr"/>
</dbReference>
<feature type="signal peptide" evidence="1">
    <location>
        <begin position="1"/>
        <end position="26"/>
    </location>
</feature>
<keyword evidence="3" id="KW-1185">Reference proteome</keyword>
<dbReference type="RefSeq" id="WP_227179951.1">
    <property type="nucleotide sequence ID" value="NZ_JAJBZT010000003.1"/>
</dbReference>
<feature type="chain" id="PRO_5046465991" evidence="1">
    <location>
        <begin position="27"/>
        <end position="84"/>
    </location>
</feature>
<dbReference type="Proteomes" id="UP001165395">
    <property type="component" value="Unassembled WGS sequence"/>
</dbReference>
<reference evidence="2" key="1">
    <citation type="submission" date="2021-10" db="EMBL/GenBank/DDBJ databases">
        <title>The complete genome sequence of Leeia sp. TBRC 13508.</title>
        <authorList>
            <person name="Charoenyingcharoen P."/>
            <person name="Yukphan P."/>
        </authorList>
    </citation>
    <scope>NUCLEOTIDE SEQUENCE</scope>
    <source>
        <strain evidence="2">TBRC 13508</strain>
    </source>
</reference>
<name>A0ABS8D505_9NEIS</name>
<accession>A0ABS8D505</accession>